<gene>
    <name evidence="2" type="ORF">BGO89_04545</name>
</gene>
<feature type="chain" id="PRO_5012318691" evidence="1">
    <location>
        <begin position="24"/>
        <end position="550"/>
    </location>
</feature>
<protein>
    <submittedName>
        <fullName evidence="2">Uncharacterized protein</fullName>
    </submittedName>
</protein>
<evidence type="ECO:0000256" key="1">
    <source>
        <dbReference type="SAM" id="SignalP"/>
    </source>
</evidence>
<dbReference type="STRING" id="1895771.BGO89_04545"/>
<proteinExistence type="predicted"/>
<organism evidence="2 3">
    <name type="scientific">Candidatus Kapaibacterium thiocyanatum</name>
    <dbReference type="NCBI Taxonomy" id="1895771"/>
    <lineage>
        <taxon>Bacteria</taxon>
        <taxon>Pseudomonadati</taxon>
        <taxon>Candidatus Kapaibacteriota</taxon>
        <taxon>Candidatus Kapaibacteriia</taxon>
        <taxon>Candidatus Kapaibacteriales</taxon>
        <taxon>Candidatus Kapaibacteriaceae</taxon>
        <taxon>Candidatus Kapaibacterium</taxon>
    </lineage>
</organism>
<keyword evidence="1" id="KW-0732">Signal</keyword>
<feature type="signal peptide" evidence="1">
    <location>
        <begin position="1"/>
        <end position="23"/>
    </location>
</feature>
<reference evidence="2 3" key="1">
    <citation type="submission" date="2016-09" db="EMBL/GenBank/DDBJ databases">
        <title>Genome-resolved meta-omics ties microbial dynamics to process performance in biotechnology for thiocyanate degradation.</title>
        <authorList>
            <person name="Kantor R.S."/>
            <person name="Huddy R.J."/>
            <person name="Iyer R."/>
            <person name="Thomas B.C."/>
            <person name="Brown C.T."/>
            <person name="Anantharaman K."/>
            <person name="Tringe S."/>
            <person name="Hettich R.L."/>
            <person name="Harrison S.T."/>
            <person name="Banfield J.F."/>
        </authorList>
    </citation>
    <scope>NUCLEOTIDE SEQUENCE [LARGE SCALE GENOMIC DNA]</scope>
    <source>
        <strain evidence="2">59-99</strain>
    </source>
</reference>
<dbReference type="EMBL" id="MKVH01000003">
    <property type="protein sequence ID" value="OJX60838.1"/>
    <property type="molecule type" value="Genomic_DNA"/>
</dbReference>
<accession>A0A1M3L5K7</accession>
<evidence type="ECO:0000313" key="3">
    <source>
        <dbReference type="Proteomes" id="UP000184233"/>
    </source>
</evidence>
<dbReference type="AlphaFoldDB" id="A0A1M3L5K7"/>
<comment type="caution">
    <text evidence="2">The sequence shown here is derived from an EMBL/GenBank/DDBJ whole genome shotgun (WGS) entry which is preliminary data.</text>
</comment>
<dbReference type="Proteomes" id="UP000184233">
    <property type="component" value="Unassembled WGS sequence"/>
</dbReference>
<name>A0A1M3L5K7_9BACT</name>
<sequence>MTQVRTTVCTVLLAVLAVGVAPAQQNSQVRALLGKFKNWRYGMVSVFKVNEDDNSVTKLNMLLGPAEPVMPDDAKQCRYKDDIETYVLSGGEGVEEKEYQIWLRSPGCKAYERYYSQKVAWERAQFKKAFVVTTRRVPGEPFKVIGLLVQKTTESYYGLRQDLDPPSDIYLANDLNKDLDETILIGGVAKKGKDVLETSASTLYEYLENQIIQGNFENVTPEAQGIGEEGIRFVKKTFGNTKGFTEDDAPMFIRISEGLPQGYQNNNEVIVSLADGISYRRYERAASIDGTEPDSTFALNNTLPKYGVELRYGLEEINYPSLWSERLSLNALWGASRLGVILPTSGWAGLSADLGNTRKMTHAGMGINGAFDFPIRVISESGVFNLTASYVFNDAKQSDYMPFNSDRGRYEDYLVRFHASFQYSFAIAVDDDFMFRMRLGGTVYNMETWANQTKQVNGQDSVMYSKAGNETFGGISGRIDFMTTSWSTPVGFSLSYFDESVLGTAWLQVPIVSQFAVRFDTRIFAPVLRDPRPWEASAVVMPAVRFIVNF</sequence>
<evidence type="ECO:0000313" key="2">
    <source>
        <dbReference type="EMBL" id="OJX60838.1"/>
    </source>
</evidence>